<dbReference type="Proteomes" id="UP000240527">
    <property type="component" value="Chromosome"/>
</dbReference>
<organism evidence="1 2">
    <name type="scientific">Caulobacter segnis</name>
    <dbReference type="NCBI Taxonomy" id="88688"/>
    <lineage>
        <taxon>Bacteria</taxon>
        <taxon>Pseudomonadati</taxon>
        <taxon>Pseudomonadota</taxon>
        <taxon>Alphaproteobacteria</taxon>
        <taxon>Caulobacterales</taxon>
        <taxon>Caulobacteraceae</taxon>
        <taxon>Caulobacter</taxon>
    </lineage>
</organism>
<name>A0ABM6THP7_9CAUL</name>
<keyword evidence="1" id="KW-0238">DNA-binding</keyword>
<proteinExistence type="predicted"/>
<protein>
    <submittedName>
        <fullName evidence="1">DNA-binding protein</fullName>
    </submittedName>
</protein>
<dbReference type="GO" id="GO:0003677">
    <property type="term" value="F:DNA binding"/>
    <property type="evidence" value="ECO:0007669"/>
    <property type="project" value="UniProtKB-KW"/>
</dbReference>
<dbReference type="RefSeq" id="WP_013079664.1">
    <property type="nucleotide sequence ID" value="NZ_CP027850.1"/>
</dbReference>
<dbReference type="InterPro" id="IPR009061">
    <property type="entry name" value="DNA-bd_dom_put_sf"/>
</dbReference>
<dbReference type="SUPFAM" id="SSF46955">
    <property type="entry name" value="Putative DNA-binding domain"/>
    <property type="match status" value="1"/>
</dbReference>
<reference evidence="1 2" key="1">
    <citation type="journal article" date="2015" name="Biotechnol. Bioeng.">
        <title>Genome sequence and phenotypic characterization of Caulobacter segnis.</title>
        <authorList>
            <person name="Patel S."/>
            <person name="Fletcher B."/>
            <person name="Scott D.C."/>
            <person name="Ely B."/>
        </authorList>
    </citation>
    <scope>NUCLEOTIDE SEQUENCE [LARGE SCALE GENOMIC DNA]</scope>
    <source>
        <strain evidence="1 2">TK0059</strain>
    </source>
</reference>
<sequence length="98" mass="10437">MSTSKPGALPEDLVGHLSTPQAGRFLNLSSRTLEKHRTYGTGPIYRKIGGRVVYTIEDLNAWSARGARCSTTDPDAELVSAAKPIGAGGQPAKRDRDA</sequence>
<accession>A0ABM6THP7</accession>
<evidence type="ECO:0000313" key="2">
    <source>
        <dbReference type="Proteomes" id="UP000240527"/>
    </source>
</evidence>
<keyword evidence="2" id="KW-1185">Reference proteome</keyword>
<gene>
    <name evidence="1" type="ORF">B7G68_13090</name>
</gene>
<evidence type="ECO:0000313" key="1">
    <source>
        <dbReference type="EMBL" id="AVQ02702.1"/>
    </source>
</evidence>
<dbReference type="EMBL" id="CP027850">
    <property type="protein sequence ID" value="AVQ02702.1"/>
    <property type="molecule type" value="Genomic_DNA"/>
</dbReference>